<proteinExistence type="predicted"/>
<dbReference type="AlphaFoldDB" id="A0A7J8RV62"/>
<dbReference type="Proteomes" id="UP000593561">
    <property type="component" value="Unassembled WGS sequence"/>
</dbReference>
<evidence type="ECO:0000313" key="3">
    <source>
        <dbReference type="Proteomes" id="UP000593561"/>
    </source>
</evidence>
<feature type="non-terminal residue" evidence="2">
    <location>
        <position position="112"/>
    </location>
</feature>
<name>A0A7J8RV62_GOSDV</name>
<comment type="caution">
    <text evidence="2">The sequence shown here is derived from an EMBL/GenBank/DDBJ whole genome shotgun (WGS) entry which is preliminary data.</text>
</comment>
<feature type="domain" description="RNase H type-1" evidence="1">
    <location>
        <begin position="20"/>
        <end position="77"/>
    </location>
</feature>
<reference evidence="2 3" key="1">
    <citation type="journal article" date="2019" name="Genome Biol. Evol.">
        <title>Insights into the evolution of the New World diploid cottons (Gossypium, subgenus Houzingenia) based on genome sequencing.</title>
        <authorList>
            <person name="Grover C.E."/>
            <person name="Arick M.A. 2nd"/>
            <person name="Thrash A."/>
            <person name="Conover J.L."/>
            <person name="Sanders W.S."/>
            <person name="Peterson D.G."/>
            <person name="Frelichowski J.E."/>
            <person name="Scheffler J.A."/>
            <person name="Scheffler B.E."/>
            <person name="Wendel J.F."/>
        </authorList>
    </citation>
    <scope>NUCLEOTIDE SEQUENCE [LARGE SCALE GENOMIC DNA]</scope>
    <source>
        <strain evidence="2">27</strain>
        <tissue evidence="2">Leaf</tissue>
    </source>
</reference>
<dbReference type="CDD" id="cd06222">
    <property type="entry name" value="RNase_H_like"/>
    <property type="match status" value="1"/>
</dbReference>
<keyword evidence="3" id="KW-1185">Reference proteome</keyword>
<sequence length="112" mass="12558">DSEGKVLASRIVLNETVPLIFAAETLACVQGLQLGLDLGVMIVEVEGDVLPVIKKLQKKGDDVSEICALIKDCQWLIGYKRPREWGTKRYEQKGPDYVEELVERDRQSSVQV</sequence>
<evidence type="ECO:0000259" key="1">
    <source>
        <dbReference type="Pfam" id="PF13456"/>
    </source>
</evidence>
<gene>
    <name evidence="2" type="ORF">Godav_026680</name>
</gene>
<organism evidence="2 3">
    <name type="scientific">Gossypium davidsonii</name>
    <name type="common">Davidson's cotton</name>
    <name type="synonym">Gossypium klotzschianum subsp. davidsonii</name>
    <dbReference type="NCBI Taxonomy" id="34287"/>
    <lineage>
        <taxon>Eukaryota</taxon>
        <taxon>Viridiplantae</taxon>
        <taxon>Streptophyta</taxon>
        <taxon>Embryophyta</taxon>
        <taxon>Tracheophyta</taxon>
        <taxon>Spermatophyta</taxon>
        <taxon>Magnoliopsida</taxon>
        <taxon>eudicotyledons</taxon>
        <taxon>Gunneridae</taxon>
        <taxon>Pentapetalae</taxon>
        <taxon>rosids</taxon>
        <taxon>malvids</taxon>
        <taxon>Malvales</taxon>
        <taxon>Malvaceae</taxon>
        <taxon>Malvoideae</taxon>
        <taxon>Gossypium</taxon>
    </lineage>
</organism>
<evidence type="ECO:0000313" key="2">
    <source>
        <dbReference type="EMBL" id="MBA0617212.1"/>
    </source>
</evidence>
<accession>A0A7J8RV62</accession>
<dbReference type="Pfam" id="PF13456">
    <property type="entry name" value="RVT_3"/>
    <property type="match status" value="1"/>
</dbReference>
<dbReference type="InterPro" id="IPR044730">
    <property type="entry name" value="RNase_H-like_dom_plant"/>
</dbReference>
<dbReference type="GO" id="GO:0004523">
    <property type="term" value="F:RNA-DNA hybrid ribonuclease activity"/>
    <property type="evidence" value="ECO:0007669"/>
    <property type="project" value="InterPro"/>
</dbReference>
<protein>
    <recommendedName>
        <fullName evidence="1">RNase H type-1 domain-containing protein</fullName>
    </recommendedName>
</protein>
<dbReference type="EMBL" id="JABFAC010000007">
    <property type="protein sequence ID" value="MBA0617212.1"/>
    <property type="molecule type" value="Genomic_DNA"/>
</dbReference>
<dbReference type="InterPro" id="IPR002156">
    <property type="entry name" value="RNaseH_domain"/>
</dbReference>
<dbReference type="GO" id="GO:0003676">
    <property type="term" value="F:nucleic acid binding"/>
    <property type="evidence" value="ECO:0007669"/>
    <property type="project" value="InterPro"/>
</dbReference>